<keyword evidence="3" id="KW-1185">Reference proteome</keyword>
<accession>A0ABU6AMX8</accession>
<dbReference type="InterPro" id="IPR028974">
    <property type="entry name" value="TSP_type-3_rpt"/>
</dbReference>
<evidence type="ECO:0000256" key="1">
    <source>
        <dbReference type="SAM" id="MobiDB-lite"/>
    </source>
</evidence>
<name>A0ABU6AMX8_9NOCA</name>
<organism evidence="2 3">
    <name type="scientific">Nocardia implantans</name>
    <dbReference type="NCBI Taxonomy" id="3108168"/>
    <lineage>
        <taxon>Bacteria</taxon>
        <taxon>Bacillati</taxon>
        <taxon>Actinomycetota</taxon>
        <taxon>Actinomycetes</taxon>
        <taxon>Mycobacteriales</taxon>
        <taxon>Nocardiaceae</taxon>
        <taxon>Nocardia</taxon>
    </lineage>
</organism>
<comment type="caution">
    <text evidence="2">The sequence shown here is derived from an EMBL/GenBank/DDBJ whole genome shotgun (WGS) entry which is preliminary data.</text>
</comment>
<evidence type="ECO:0008006" key="4">
    <source>
        <dbReference type="Google" id="ProtNLM"/>
    </source>
</evidence>
<dbReference type="Proteomes" id="UP001348098">
    <property type="component" value="Unassembled WGS sequence"/>
</dbReference>
<sequence>MNEIEYVFGTGDGPVHVWTSEADLTLGDAGTADAVRLDFDGDGIADDALWDAAGCGRAGIAALDLDDDGVLDHFFTDPTGLGTWNHQITGLPGDTANEPLDWIVRTDADGPDHLLGQARSSGSPPEPDLPEAGALPEHLAHWSNRDRRDCGDDPSLS</sequence>
<evidence type="ECO:0000313" key="2">
    <source>
        <dbReference type="EMBL" id="MEB3508836.1"/>
    </source>
</evidence>
<protein>
    <recommendedName>
        <fullName evidence="4">VCBS repeat-containing protein</fullName>
    </recommendedName>
</protein>
<feature type="region of interest" description="Disordered" evidence="1">
    <location>
        <begin position="105"/>
        <end position="157"/>
    </location>
</feature>
<dbReference type="SUPFAM" id="SSF103647">
    <property type="entry name" value="TSP type-3 repeat"/>
    <property type="match status" value="1"/>
</dbReference>
<dbReference type="RefSeq" id="WP_195079560.1">
    <property type="nucleotide sequence ID" value="NZ_JAYESH010000008.1"/>
</dbReference>
<feature type="compositionally biased region" description="Basic and acidic residues" evidence="1">
    <location>
        <begin position="138"/>
        <end position="151"/>
    </location>
</feature>
<proteinExistence type="predicted"/>
<dbReference type="EMBL" id="JAYKYQ010000001">
    <property type="protein sequence ID" value="MEB3508836.1"/>
    <property type="molecule type" value="Genomic_DNA"/>
</dbReference>
<gene>
    <name evidence="2" type="ORF">U3653_02250</name>
</gene>
<reference evidence="2 3" key="1">
    <citation type="submission" date="2023-12" db="EMBL/GenBank/DDBJ databases">
        <title>novel species in genus Nocarida.</title>
        <authorList>
            <person name="Li Z."/>
        </authorList>
    </citation>
    <scope>NUCLEOTIDE SEQUENCE [LARGE SCALE GENOMIC DNA]</scope>
    <source>
        <strain evidence="2 3">CDC186</strain>
    </source>
</reference>
<evidence type="ECO:0000313" key="3">
    <source>
        <dbReference type="Proteomes" id="UP001348098"/>
    </source>
</evidence>